<accession>A0ABW7UFA7</accession>
<keyword evidence="2" id="KW-1185">Reference proteome</keyword>
<dbReference type="Proteomes" id="UP001611339">
    <property type="component" value="Unassembled WGS sequence"/>
</dbReference>
<reference evidence="1 2" key="1">
    <citation type="submission" date="2024-10" db="EMBL/GenBank/DDBJ databases">
        <title>The Natural Products Discovery Center: Release of the First 8490 Sequenced Strains for Exploring Actinobacteria Biosynthetic Diversity.</title>
        <authorList>
            <person name="Kalkreuter E."/>
            <person name="Kautsar S.A."/>
            <person name="Yang D."/>
            <person name="Bader C.D."/>
            <person name="Teijaro C.N."/>
            <person name="Fluegel L."/>
            <person name="Davis C.M."/>
            <person name="Simpson J.R."/>
            <person name="Lauterbach L."/>
            <person name="Steele A.D."/>
            <person name="Gui C."/>
            <person name="Meng S."/>
            <person name="Li G."/>
            <person name="Viehrig K."/>
            <person name="Ye F."/>
            <person name="Su P."/>
            <person name="Kiefer A.F."/>
            <person name="Nichols A."/>
            <person name="Cepeda A.J."/>
            <person name="Yan W."/>
            <person name="Fan B."/>
            <person name="Jiang Y."/>
            <person name="Adhikari A."/>
            <person name="Zheng C.-J."/>
            <person name="Schuster L."/>
            <person name="Cowan T.M."/>
            <person name="Smanski M.J."/>
            <person name="Chevrette M.G."/>
            <person name="De Carvalho L.P.S."/>
            <person name="Shen B."/>
        </authorList>
    </citation>
    <scope>NUCLEOTIDE SEQUENCE [LARGE SCALE GENOMIC DNA]</scope>
    <source>
        <strain evidence="1 2">NPDC020602</strain>
    </source>
</reference>
<organism evidence="1 2">
    <name type="scientific">Streptomyces litmocidini</name>
    <dbReference type="NCBI Taxonomy" id="67318"/>
    <lineage>
        <taxon>Bacteria</taxon>
        <taxon>Bacillati</taxon>
        <taxon>Actinomycetota</taxon>
        <taxon>Actinomycetes</taxon>
        <taxon>Kitasatosporales</taxon>
        <taxon>Streptomycetaceae</taxon>
        <taxon>Streptomyces</taxon>
    </lineage>
</organism>
<dbReference type="RefSeq" id="WP_398711270.1">
    <property type="nucleotide sequence ID" value="NZ_JBIRUI010000012.1"/>
</dbReference>
<name>A0ABW7UFA7_9ACTN</name>
<evidence type="ECO:0000313" key="2">
    <source>
        <dbReference type="Proteomes" id="UP001611339"/>
    </source>
</evidence>
<gene>
    <name evidence="1" type="ORF">ACH407_25995</name>
</gene>
<proteinExistence type="predicted"/>
<dbReference type="EMBL" id="JBIRUI010000012">
    <property type="protein sequence ID" value="MFI1717012.1"/>
    <property type="molecule type" value="Genomic_DNA"/>
</dbReference>
<evidence type="ECO:0000313" key="1">
    <source>
        <dbReference type="EMBL" id="MFI1717012.1"/>
    </source>
</evidence>
<comment type="caution">
    <text evidence="1">The sequence shown here is derived from an EMBL/GenBank/DDBJ whole genome shotgun (WGS) entry which is preliminary data.</text>
</comment>
<protein>
    <submittedName>
        <fullName evidence="1">Uncharacterized protein</fullName>
    </submittedName>
</protein>
<sequence length="60" mass="6611">MRHRRIDKLMTREVVAGKLPFRGMVPAVERMCATADGVVSVSSARLAYDTDDTEQGDGRS</sequence>